<dbReference type="GeneID" id="54284094"/>
<dbReference type="EMBL" id="ML978066">
    <property type="protein sequence ID" value="KAF2021702.1"/>
    <property type="molecule type" value="Genomic_DNA"/>
</dbReference>
<sequence>MDVAANTIQTIGFAGQIFTGCLNGFKAWQKADDLGRDALELQIKLEWTRSRLDMWGTSWGLEQQDHLKDVRFRRFGMMALNHLVYINYCLDEFKSMDDIFPTLGDAAKYASAPAVSLARLTKSAEVSADELDALRYKLDHLQINSGHQERIKWALQDGRALKMVETVKAMVEDLYIQFPPPAGESSAVVKNSHLISDSLEILDSISGNSTADPALASLCSIKAERIRLESAKRKEDLKTHDPYKVAGQLEERTQLSANRYLGQLRQDGVSYGTPVLVEHKKVEALVNATSTLDHRVQNVARLLCMKQKPTELRTLDCAGVIVTRDKETEYRFIYQLKARRAFTLTDLLKAATRDNLNGLHRDLWALDEKFALARQLSRAVLYLHLAGWLHKGIRSNNVIFCADDETGINLTEPYLVGFEYSRADLARNETETVQSTEEIDNAFRHPDTQGLPTERLEFHRTFDIYGLGMVLLDIGSKRSVANLRVKFASINANKGGWTAVAFRKWLLDSALDSDMTGLTARMGPIYVSIIKTCLSGNFAAKYSGDLNVAFYMEVVRKLQLCVV</sequence>
<dbReference type="AlphaFoldDB" id="A0A6A5Y7Z8"/>
<reference evidence="2" key="1">
    <citation type="journal article" date="2020" name="Stud. Mycol.">
        <title>101 Dothideomycetes genomes: a test case for predicting lifestyles and emergence of pathogens.</title>
        <authorList>
            <person name="Haridas S."/>
            <person name="Albert R."/>
            <person name="Binder M."/>
            <person name="Bloem J."/>
            <person name="Labutti K."/>
            <person name="Salamov A."/>
            <person name="Andreopoulos B."/>
            <person name="Baker S."/>
            <person name="Barry K."/>
            <person name="Bills G."/>
            <person name="Bluhm B."/>
            <person name="Cannon C."/>
            <person name="Castanera R."/>
            <person name="Culley D."/>
            <person name="Daum C."/>
            <person name="Ezra D."/>
            <person name="Gonzalez J."/>
            <person name="Henrissat B."/>
            <person name="Kuo A."/>
            <person name="Liang C."/>
            <person name="Lipzen A."/>
            <person name="Lutzoni F."/>
            <person name="Magnuson J."/>
            <person name="Mondo S."/>
            <person name="Nolan M."/>
            <person name="Ohm R."/>
            <person name="Pangilinan J."/>
            <person name="Park H.-J."/>
            <person name="Ramirez L."/>
            <person name="Alfaro M."/>
            <person name="Sun H."/>
            <person name="Tritt A."/>
            <person name="Yoshinaga Y."/>
            <person name="Zwiers L.-H."/>
            <person name="Turgeon B."/>
            <person name="Goodwin S."/>
            <person name="Spatafora J."/>
            <person name="Crous P."/>
            <person name="Grigoriev I."/>
        </authorList>
    </citation>
    <scope>NUCLEOTIDE SEQUENCE</scope>
    <source>
        <strain evidence="2">CBS 175.79</strain>
    </source>
</reference>
<accession>A0A6A5Y7Z8</accession>
<evidence type="ECO:0000313" key="3">
    <source>
        <dbReference type="Proteomes" id="UP000799778"/>
    </source>
</evidence>
<dbReference type="OrthoDB" id="1911848at2759"/>
<dbReference type="PANTHER" id="PTHR37542:SF1">
    <property type="entry name" value="PRION-INHIBITION AND PROPAGATION HELO DOMAIN-CONTAINING PROTEIN"/>
    <property type="match status" value="1"/>
</dbReference>
<dbReference type="PANTHER" id="PTHR37542">
    <property type="entry name" value="HELO DOMAIN-CONTAINING PROTEIN-RELATED"/>
    <property type="match status" value="1"/>
</dbReference>
<organism evidence="2 3">
    <name type="scientific">Aaosphaeria arxii CBS 175.79</name>
    <dbReference type="NCBI Taxonomy" id="1450172"/>
    <lineage>
        <taxon>Eukaryota</taxon>
        <taxon>Fungi</taxon>
        <taxon>Dikarya</taxon>
        <taxon>Ascomycota</taxon>
        <taxon>Pezizomycotina</taxon>
        <taxon>Dothideomycetes</taxon>
        <taxon>Pleosporomycetidae</taxon>
        <taxon>Pleosporales</taxon>
        <taxon>Pleosporales incertae sedis</taxon>
        <taxon>Aaosphaeria</taxon>
    </lineage>
</organism>
<evidence type="ECO:0000259" key="1">
    <source>
        <dbReference type="PROSITE" id="PS50011"/>
    </source>
</evidence>
<dbReference type="InterPro" id="IPR011009">
    <property type="entry name" value="Kinase-like_dom_sf"/>
</dbReference>
<dbReference type="GO" id="GO:0004672">
    <property type="term" value="F:protein kinase activity"/>
    <property type="evidence" value="ECO:0007669"/>
    <property type="project" value="InterPro"/>
</dbReference>
<proteinExistence type="predicted"/>
<feature type="domain" description="Protein kinase" evidence="1">
    <location>
        <begin position="199"/>
        <end position="555"/>
    </location>
</feature>
<dbReference type="InterPro" id="IPR038305">
    <property type="entry name" value="HeLo_sf"/>
</dbReference>
<protein>
    <recommendedName>
        <fullName evidence="1">Protein kinase domain-containing protein</fullName>
    </recommendedName>
</protein>
<dbReference type="Proteomes" id="UP000799778">
    <property type="component" value="Unassembled WGS sequence"/>
</dbReference>
<name>A0A6A5Y7Z8_9PLEO</name>
<dbReference type="PROSITE" id="PS50011">
    <property type="entry name" value="PROTEIN_KINASE_DOM"/>
    <property type="match status" value="1"/>
</dbReference>
<evidence type="ECO:0000313" key="2">
    <source>
        <dbReference type="EMBL" id="KAF2021702.1"/>
    </source>
</evidence>
<dbReference type="InterPro" id="IPR000719">
    <property type="entry name" value="Prot_kinase_dom"/>
</dbReference>
<dbReference type="RefSeq" id="XP_033390041.1">
    <property type="nucleotide sequence ID" value="XM_033526697.1"/>
</dbReference>
<dbReference type="GO" id="GO:0005524">
    <property type="term" value="F:ATP binding"/>
    <property type="evidence" value="ECO:0007669"/>
    <property type="project" value="InterPro"/>
</dbReference>
<dbReference type="InterPro" id="IPR056002">
    <property type="entry name" value="DUF7580"/>
</dbReference>
<dbReference type="Pfam" id="PF14479">
    <property type="entry name" value="HeLo"/>
    <property type="match status" value="1"/>
</dbReference>
<dbReference type="Gene3D" id="1.20.120.1020">
    <property type="entry name" value="Prion-inhibition and propagation, HeLo domain"/>
    <property type="match status" value="1"/>
</dbReference>
<dbReference type="SUPFAM" id="SSF56112">
    <property type="entry name" value="Protein kinase-like (PK-like)"/>
    <property type="match status" value="1"/>
</dbReference>
<dbReference type="Gene3D" id="1.10.510.10">
    <property type="entry name" value="Transferase(Phosphotransferase) domain 1"/>
    <property type="match status" value="1"/>
</dbReference>
<keyword evidence="3" id="KW-1185">Reference proteome</keyword>
<dbReference type="InterPro" id="IPR029498">
    <property type="entry name" value="HeLo_dom"/>
</dbReference>
<dbReference type="Pfam" id="PF24476">
    <property type="entry name" value="DUF7580"/>
    <property type="match status" value="1"/>
</dbReference>
<gene>
    <name evidence="2" type="ORF">BU24DRAFT_417336</name>
</gene>